<reference evidence="2" key="2">
    <citation type="submission" date="2017-05" db="UniProtKB">
        <authorList>
            <consortium name="EnsemblMetazoa"/>
        </authorList>
    </citation>
    <scope>IDENTIFICATION</scope>
</reference>
<dbReference type="AlphaFoldDB" id="A0A1X7SSQ6"/>
<dbReference type="EnsemblMetazoa" id="XM_020007337.1">
    <property type="protein sequence ID" value="XP_019862896.1"/>
    <property type="gene ID" value="LOC109591648"/>
</dbReference>
<dbReference type="Proteomes" id="UP000007879">
    <property type="component" value="Unassembled WGS sequence"/>
</dbReference>
<dbReference type="EnsemblMetazoa" id="Aqu2.1.05106_001">
    <property type="protein sequence ID" value="Aqu2.1.05106_001"/>
    <property type="gene ID" value="Aqu2.1.05106"/>
</dbReference>
<evidence type="ECO:0000256" key="1">
    <source>
        <dbReference type="SAM" id="Phobius"/>
    </source>
</evidence>
<proteinExistence type="predicted"/>
<keyword evidence="1" id="KW-0812">Transmembrane</keyword>
<dbReference type="InParanoid" id="A0A1X7SSQ6"/>
<sequence length="210" mass="23222">MNLFGSELVEYLVLSNPLNDSNSAVVRVRLPPTANSYDLTDLNVPNGFHYIWVQAVSKIGEGEFSTSVLYNRSNSFMNPTLPTVNNEPLILSVSLGALALIVFIVLVNALLWIVLVIKKKRKQKRKKEQSGYIDSTLNPSYQMTTARSPPTTMTSPISQGNVAYNEIAEVPHLNRLNPNEKFYEEIDDIAVDTAGTATAPSATPTYLEVF</sequence>
<gene>
    <name evidence="2" type="primary">109591648</name>
</gene>
<name>A0A1X7SSQ6_AMPQE</name>
<keyword evidence="3" id="KW-1185">Reference proteome</keyword>
<evidence type="ECO:0000313" key="2">
    <source>
        <dbReference type="EnsemblMetazoa" id="Aqu2.1.05106_001"/>
    </source>
</evidence>
<keyword evidence="1" id="KW-1133">Transmembrane helix</keyword>
<accession>A0A1X7SSQ6</accession>
<dbReference type="CDD" id="cd00063">
    <property type="entry name" value="FN3"/>
    <property type="match status" value="1"/>
</dbReference>
<feature type="transmembrane region" description="Helical" evidence="1">
    <location>
        <begin position="89"/>
        <end position="117"/>
    </location>
</feature>
<organism evidence="2">
    <name type="scientific">Amphimedon queenslandica</name>
    <name type="common">Sponge</name>
    <dbReference type="NCBI Taxonomy" id="400682"/>
    <lineage>
        <taxon>Eukaryota</taxon>
        <taxon>Metazoa</taxon>
        <taxon>Porifera</taxon>
        <taxon>Demospongiae</taxon>
        <taxon>Heteroscleromorpha</taxon>
        <taxon>Haplosclerida</taxon>
        <taxon>Niphatidae</taxon>
        <taxon>Amphimedon</taxon>
    </lineage>
</organism>
<protein>
    <submittedName>
        <fullName evidence="2">Uncharacterized protein</fullName>
    </submittedName>
</protein>
<dbReference type="eggNOG" id="KOG0531">
    <property type="taxonomic scope" value="Eukaryota"/>
</dbReference>
<reference evidence="3" key="1">
    <citation type="journal article" date="2010" name="Nature">
        <title>The Amphimedon queenslandica genome and the evolution of animal complexity.</title>
        <authorList>
            <person name="Srivastava M."/>
            <person name="Simakov O."/>
            <person name="Chapman J."/>
            <person name="Fahey B."/>
            <person name="Gauthier M.E."/>
            <person name="Mitros T."/>
            <person name="Richards G.S."/>
            <person name="Conaco C."/>
            <person name="Dacre M."/>
            <person name="Hellsten U."/>
            <person name="Larroux C."/>
            <person name="Putnam N.H."/>
            <person name="Stanke M."/>
            <person name="Adamska M."/>
            <person name="Darling A."/>
            <person name="Degnan S.M."/>
            <person name="Oakley T.H."/>
            <person name="Plachetzki D.C."/>
            <person name="Zhai Y."/>
            <person name="Adamski M."/>
            <person name="Calcino A."/>
            <person name="Cummins S.F."/>
            <person name="Goodstein D.M."/>
            <person name="Harris C."/>
            <person name="Jackson D.J."/>
            <person name="Leys S.P."/>
            <person name="Shu S."/>
            <person name="Woodcroft B.J."/>
            <person name="Vervoort M."/>
            <person name="Kosik K.S."/>
            <person name="Manning G."/>
            <person name="Degnan B.M."/>
            <person name="Rokhsar D.S."/>
        </authorList>
    </citation>
    <scope>NUCLEOTIDE SEQUENCE [LARGE SCALE GENOMIC DNA]</scope>
</reference>
<dbReference type="KEGG" id="aqu:109591648"/>
<dbReference type="SUPFAM" id="SSF49265">
    <property type="entry name" value="Fibronectin type III"/>
    <property type="match status" value="1"/>
</dbReference>
<keyword evidence="1" id="KW-0472">Membrane</keyword>
<dbReference type="InterPro" id="IPR003961">
    <property type="entry name" value="FN3_dom"/>
</dbReference>
<dbReference type="InterPro" id="IPR036116">
    <property type="entry name" value="FN3_sf"/>
</dbReference>
<evidence type="ECO:0000313" key="3">
    <source>
        <dbReference type="Proteomes" id="UP000007879"/>
    </source>
</evidence>